<protein>
    <submittedName>
        <fullName evidence="1">Uncharacterized protein</fullName>
    </submittedName>
</protein>
<gene>
    <name evidence="1" type="ORF">NEIELOOT_01716</name>
</gene>
<comment type="caution">
    <text evidence="1">The sequence shown here is derived from an EMBL/GenBank/DDBJ whole genome shotgun (WGS) entry which is preliminary data.</text>
</comment>
<dbReference type="AlphaFoldDB" id="D4DRM3"/>
<dbReference type="EMBL" id="ADBF01000050">
    <property type="protein sequence ID" value="EFE49459.1"/>
    <property type="molecule type" value="Genomic_DNA"/>
</dbReference>
<accession>D4DRM3</accession>
<evidence type="ECO:0000313" key="2">
    <source>
        <dbReference type="Proteomes" id="UP000005536"/>
    </source>
</evidence>
<sequence length="53" mass="6329">MIYWFKGGLKNNFRLPFLIFRRPDYGVTEKIQRLADKYVKSDIFLENTCANVV</sequence>
<evidence type="ECO:0000313" key="1">
    <source>
        <dbReference type="EMBL" id="EFE49459.1"/>
    </source>
</evidence>
<name>D4DRM3_NEIEG</name>
<organism evidence="1 2">
    <name type="scientific">Neisseria elongata subsp. glycolytica ATCC 29315</name>
    <dbReference type="NCBI Taxonomy" id="546263"/>
    <lineage>
        <taxon>Bacteria</taxon>
        <taxon>Pseudomonadati</taxon>
        <taxon>Pseudomonadota</taxon>
        <taxon>Betaproteobacteria</taxon>
        <taxon>Neisseriales</taxon>
        <taxon>Neisseriaceae</taxon>
        <taxon>Neisseria</taxon>
    </lineage>
</organism>
<dbReference type="Proteomes" id="UP000005536">
    <property type="component" value="Unassembled WGS sequence"/>
</dbReference>
<proteinExistence type="predicted"/>
<reference evidence="1 2" key="1">
    <citation type="submission" date="2010-02" db="EMBL/GenBank/DDBJ databases">
        <authorList>
            <person name="Weinstock G."/>
            <person name="Sodergren E."/>
            <person name="Clifton S."/>
            <person name="Fulton L."/>
            <person name="Fulton B."/>
            <person name="Courtney L."/>
            <person name="Fronick C."/>
            <person name="Harrison M."/>
            <person name="Strong C."/>
            <person name="Farmer C."/>
            <person name="Delahaunty K."/>
            <person name="Markovic C."/>
            <person name="Hall O."/>
            <person name="Minx P."/>
            <person name="Tomlinson C."/>
            <person name="Mitreva M."/>
            <person name="Nelson J."/>
            <person name="Hou S."/>
            <person name="Wollam A."/>
            <person name="Pepin K.H."/>
            <person name="Johnson M."/>
            <person name="Bhonagiri V."/>
            <person name="Zhang X."/>
            <person name="Suruliraj S."/>
            <person name="Warren W."/>
            <person name="Chinwalla A."/>
            <person name="Mardis E.R."/>
            <person name="Wilson R.K."/>
        </authorList>
    </citation>
    <scope>NUCLEOTIDE SEQUENCE [LARGE SCALE GENOMIC DNA]</scope>
    <source>
        <strain evidence="1 2">ATCC 29315</strain>
    </source>
</reference>